<feature type="region of interest" description="Disordered" evidence="1">
    <location>
        <begin position="41"/>
        <end position="120"/>
    </location>
</feature>
<reference evidence="2 3" key="1">
    <citation type="journal article" date="2016" name="Nat. Commun.">
        <title>Thousands of microbial genomes shed light on interconnected biogeochemical processes in an aquifer system.</title>
        <authorList>
            <person name="Anantharaman K."/>
            <person name="Brown C.T."/>
            <person name="Hug L.A."/>
            <person name="Sharon I."/>
            <person name="Castelle C.J."/>
            <person name="Probst A.J."/>
            <person name="Thomas B.C."/>
            <person name="Singh A."/>
            <person name="Wilkins M.J."/>
            <person name="Karaoz U."/>
            <person name="Brodie E.L."/>
            <person name="Williams K.H."/>
            <person name="Hubbard S.S."/>
            <person name="Banfield J.F."/>
        </authorList>
    </citation>
    <scope>NUCLEOTIDE SEQUENCE [LARGE SCALE GENOMIC DNA]</scope>
</reference>
<proteinExistence type="predicted"/>
<evidence type="ECO:0000313" key="2">
    <source>
        <dbReference type="EMBL" id="OGZ64997.1"/>
    </source>
</evidence>
<organism evidence="2 3">
    <name type="scientific">Candidatus Staskawiczbacteria bacterium RIFCSPHIGHO2_01_FULL_36_16</name>
    <dbReference type="NCBI Taxonomy" id="1802200"/>
    <lineage>
        <taxon>Bacteria</taxon>
        <taxon>Candidatus Staskawicziibacteriota</taxon>
    </lineage>
</organism>
<gene>
    <name evidence="2" type="ORF">A2812_01885</name>
</gene>
<dbReference type="Proteomes" id="UP000177190">
    <property type="component" value="Unassembled WGS sequence"/>
</dbReference>
<feature type="compositionally biased region" description="Acidic residues" evidence="1">
    <location>
        <begin position="101"/>
        <end position="111"/>
    </location>
</feature>
<dbReference type="AlphaFoldDB" id="A0A1G2HR89"/>
<name>A0A1G2HR89_9BACT</name>
<dbReference type="EMBL" id="MHOM01000016">
    <property type="protein sequence ID" value="OGZ64997.1"/>
    <property type="molecule type" value="Genomic_DNA"/>
</dbReference>
<feature type="compositionally biased region" description="Basic and acidic residues" evidence="1">
    <location>
        <begin position="47"/>
        <end position="56"/>
    </location>
</feature>
<comment type="caution">
    <text evidence="2">The sequence shown here is derived from an EMBL/GenBank/DDBJ whole genome shotgun (WGS) entry which is preliminary data.</text>
</comment>
<evidence type="ECO:0000313" key="3">
    <source>
        <dbReference type="Proteomes" id="UP000177190"/>
    </source>
</evidence>
<sequence>MTSPEQQPTSEPGKSEIDIAAARKYLDEAYGPEKATITIDKSIPISEKSETKKTEEPAVPETKVNSITPGAEKKPEVNPLEAHSINTEEIRREENKIVSEAIEEQPAADDSAEIKEKTQQERKEKALEFLSDPKVIEQSPKEIIESFRNLTENENGEHRHLAQEKNELAYKNLRERGCTILIGKEAIKTAKELALKKEQERVKNEEHSRAIATFWERNPNVKEENREKYLGDIKKRLGLDGADGDIAFDHLVNGGYLVEKPKMGWLSWFVGKEIPKIGGKVSLTFENKKDLLQQMAKEATDKISAQARIRTELKFIAGRNRIMAEKQICAKKIIEETVEQYKKQQEPEVKESKPAAVTEKKQEISSNINIEEVSNLKELYKLLEESGGIAGSGGKQYSAEEVKQNIEYIRKVLDDAAKSKVDKKSFRNSRLFSLITTSADLRDKVKELLLGEPASPGVKRKRNIKK</sequence>
<evidence type="ECO:0000256" key="1">
    <source>
        <dbReference type="SAM" id="MobiDB-lite"/>
    </source>
</evidence>
<feature type="compositionally biased region" description="Basic and acidic residues" evidence="1">
    <location>
        <begin position="86"/>
        <end position="97"/>
    </location>
</feature>
<protein>
    <submittedName>
        <fullName evidence="2">Uncharacterized protein</fullName>
    </submittedName>
</protein>
<accession>A0A1G2HR89</accession>